<comment type="caution">
    <text evidence="7">The sequence shown here is derived from an EMBL/GenBank/DDBJ whole genome shotgun (WGS) entry which is preliminary data.</text>
</comment>
<dbReference type="GO" id="GO:0019265">
    <property type="term" value="P:glycine biosynthetic process, by transamination of glyoxylate"/>
    <property type="evidence" value="ECO:0007669"/>
    <property type="project" value="TreeGrafter"/>
</dbReference>
<name>C8S0E6_9RHOB</name>
<dbReference type="EMBL" id="ACYY01000008">
    <property type="protein sequence ID" value="EEW25480.1"/>
    <property type="molecule type" value="Genomic_DNA"/>
</dbReference>
<gene>
    <name evidence="7" type="ORF">Rsw2DRAFT_1524</name>
</gene>
<dbReference type="AlphaFoldDB" id="C8S0E6"/>
<dbReference type="GO" id="GO:0004760">
    <property type="term" value="F:L-serine-pyruvate transaminase activity"/>
    <property type="evidence" value="ECO:0007669"/>
    <property type="project" value="TreeGrafter"/>
</dbReference>
<feature type="domain" description="Aminotransferase class V" evidence="6">
    <location>
        <begin position="22"/>
        <end position="298"/>
    </location>
</feature>
<dbReference type="InterPro" id="IPR015424">
    <property type="entry name" value="PyrdxlP-dep_Trfase"/>
</dbReference>
<reference evidence="7 8" key="1">
    <citation type="submission" date="2009-08" db="EMBL/GenBank/DDBJ databases">
        <title>The draft genome of Rhodobacter sp. SW2.</title>
        <authorList>
            <consortium name="US DOE Joint Genome Institute (JGI-PGF)"/>
            <person name="Lucas S."/>
            <person name="Copeland A."/>
            <person name="Lapidus A."/>
            <person name="Glavina del Rio T."/>
            <person name="Tice H."/>
            <person name="Bruce D."/>
            <person name="Goodwin L."/>
            <person name="Pitluck S."/>
            <person name="Larimer F."/>
            <person name="Land M.L."/>
            <person name="Hauser L."/>
            <person name="Emerson D."/>
        </authorList>
    </citation>
    <scope>NUCLEOTIDE SEQUENCE [LARGE SCALE GENOMIC DNA]</scope>
    <source>
        <strain evidence="7 8">SW2</strain>
    </source>
</reference>
<dbReference type="InterPro" id="IPR015422">
    <property type="entry name" value="PyrdxlP-dep_Trfase_small"/>
</dbReference>
<comment type="cofactor">
    <cofactor evidence="1 5">
        <name>pyridoxal 5'-phosphate</name>
        <dbReference type="ChEBI" id="CHEBI:597326"/>
    </cofactor>
</comment>
<dbReference type="InterPro" id="IPR000192">
    <property type="entry name" value="Aminotrans_V_dom"/>
</dbReference>
<feature type="binding site" evidence="4">
    <location>
        <position position="348"/>
    </location>
    <ligand>
        <name>substrate</name>
    </ligand>
</feature>
<accession>C8S0E6</accession>
<dbReference type="SUPFAM" id="SSF53383">
    <property type="entry name" value="PLP-dependent transferases"/>
    <property type="match status" value="1"/>
</dbReference>
<organism evidence="7 8">
    <name type="scientific">Rhodobacter ferrooxidans</name>
    <dbReference type="NCBI Taxonomy" id="371731"/>
    <lineage>
        <taxon>Bacteria</taxon>
        <taxon>Pseudomonadati</taxon>
        <taxon>Pseudomonadota</taxon>
        <taxon>Alphaproteobacteria</taxon>
        <taxon>Rhodobacterales</taxon>
        <taxon>Rhodobacter group</taxon>
        <taxon>Rhodobacter</taxon>
    </lineage>
</organism>
<evidence type="ECO:0000259" key="6">
    <source>
        <dbReference type="Pfam" id="PF00266"/>
    </source>
</evidence>
<dbReference type="Pfam" id="PF00266">
    <property type="entry name" value="Aminotran_5"/>
    <property type="match status" value="1"/>
</dbReference>
<sequence length="375" mass="39013">MPGLRPDVDPDGLQEFSVVFTDRSLNHMSAKFQGVMRDISSMLREVYGASAVALVPGGGSYAMEAVARQFGAGASVLVVRNGWFSYRWSQIFEAGGFAGNVEVVMARASGNGARAPFAPPPIDEVVAKIHASRPEVVFAPHVETSAGLILPDDYIAAMAEAAHAVGALLVLDCIASGCIWVDMAATGVDVLISAPQKGWSASPSAGLVMFSPLAEARLAATTSNSFALDLKIWRSIMAAYEGGGHAYHATMPTDALLGLRDAMLEAKALGFEVLKAAQWQLGQGVRAMLAARGVVSVAADGFAAPGVVVSFTDDPEVQSGAKFRAVGLQIAAGVPLQVGEGPEFRTFRLGLFGLDKLVDVPGTLARLGAAVEAVL</sequence>
<dbReference type="Gene3D" id="3.40.640.10">
    <property type="entry name" value="Type I PLP-dependent aspartate aminotransferase-like (Major domain)"/>
    <property type="match status" value="1"/>
</dbReference>
<feature type="modified residue" description="N6-(pyridoxal phosphate)lysine" evidence="5">
    <location>
        <position position="197"/>
    </location>
</feature>
<dbReference type="PIRSF" id="PIRSF000524">
    <property type="entry name" value="SPT"/>
    <property type="match status" value="1"/>
</dbReference>
<dbReference type="Gene3D" id="3.90.1150.10">
    <property type="entry name" value="Aspartate Aminotransferase, domain 1"/>
    <property type="match status" value="1"/>
</dbReference>
<dbReference type="InterPro" id="IPR015421">
    <property type="entry name" value="PyrdxlP-dep_Trfase_major"/>
</dbReference>
<dbReference type="STRING" id="371731.Rsw2DRAFT_1524"/>
<keyword evidence="3 5" id="KW-0663">Pyridoxal phosphate</keyword>
<dbReference type="PANTHER" id="PTHR21152:SF40">
    <property type="entry name" value="ALANINE--GLYOXYLATE AMINOTRANSFERASE"/>
    <property type="match status" value="1"/>
</dbReference>
<dbReference type="PANTHER" id="PTHR21152">
    <property type="entry name" value="AMINOTRANSFERASE CLASS V"/>
    <property type="match status" value="1"/>
</dbReference>
<evidence type="ECO:0000256" key="2">
    <source>
        <dbReference type="ARBA" id="ARBA00009236"/>
    </source>
</evidence>
<evidence type="ECO:0000256" key="3">
    <source>
        <dbReference type="ARBA" id="ARBA00022898"/>
    </source>
</evidence>
<dbReference type="Proteomes" id="UP000010121">
    <property type="component" value="Unassembled WGS sequence"/>
</dbReference>
<evidence type="ECO:0000313" key="8">
    <source>
        <dbReference type="Proteomes" id="UP000010121"/>
    </source>
</evidence>
<dbReference type="InterPro" id="IPR024169">
    <property type="entry name" value="SP_NH2Trfase/AEP_transaminase"/>
</dbReference>
<dbReference type="GO" id="GO:0008453">
    <property type="term" value="F:alanine-glyoxylate transaminase activity"/>
    <property type="evidence" value="ECO:0007669"/>
    <property type="project" value="TreeGrafter"/>
</dbReference>
<evidence type="ECO:0000313" key="7">
    <source>
        <dbReference type="EMBL" id="EEW25480.1"/>
    </source>
</evidence>
<evidence type="ECO:0000256" key="1">
    <source>
        <dbReference type="ARBA" id="ARBA00001933"/>
    </source>
</evidence>
<proteinExistence type="inferred from homology"/>
<evidence type="ECO:0000256" key="4">
    <source>
        <dbReference type="PIRSR" id="PIRSR000524-1"/>
    </source>
</evidence>
<keyword evidence="8" id="KW-1185">Reference proteome</keyword>
<comment type="similarity">
    <text evidence="2">Belongs to the class-V pyridoxal-phosphate-dependent aminotransferase family.</text>
</comment>
<protein>
    <submittedName>
        <fullName evidence="7">Aminotransferase class V</fullName>
    </submittedName>
</protein>
<dbReference type="OrthoDB" id="9766472at2"/>
<dbReference type="RefSeq" id="WP_008029663.1">
    <property type="nucleotide sequence ID" value="NZ_ACYY01000008.1"/>
</dbReference>
<keyword evidence="7" id="KW-0808">Transferase</keyword>
<dbReference type="eggNOG" id="COG0075">
    <property type="taxonomic scope" value="Bacteria"/>
</dbReference>
<evidence type="ECO:0000256" key="5">
    <source>
        <dbReference type="PIRSR" id="PIRSR000524-50"/>
    </source>
</evidence>
<keyword evidence="7" id="KW-0032">Aminotransferase</keyword>